<keyword evidence="2" id="KW-1185">Reference proteome</keyword>
<dbReference type="AlphaFoldDB" id="A0A4Z2I683"/>
<proteinExistence type="predicted"/>
<accession>A0A4Z2I683</accession>
<comment type="caution">
    <text evidence="1">The sequence shown here is derived from an EMBL/GenBank/DDBJ whole genome shotgun (WGS) entry which is preliminary data.</text>
</comment>
<sequence length="74" mass="8245">MIDVLGLDDPQMKISSAVKIDMLKLKPDIIQRDLERPRCPESVRAEVLLCTSSKTGQLSSAVTGSRARPPRRRL</sequence>
<gene>
    <name evidence="1" type="ORF">EYF80_016913</name>
</gene>
<name>A0A4Z2I683_9TELE</name>
<organism evidence="1 2">
    <name type="scientific">Liparis tanakae</name>
    <name type="common">Tanaka's snailfish</name>
    <dbReference type="NCBI Taxonomy" id="230148"/>
    <lineage>
        <taxon>Eukaryota</taxon>
        <taxon>Metazoa</taxon>
        <taxon>Chordata</taxon>
        <taxon>Craniata</taxon>
        <taxon>Vertebrata</taxon>
        <taxon>Euteleostomi</taxon>
        <taxon>Actinopterygii</taxon>
        <taxon>Neopterygii</taxon>
        <taxon>Teleostei</taxon>
        <taxon>Neoteleostei</taxon>
        <taxon>Acanthomorphata</taxon>
        <taxon>Eupercaria</taxon>
        <taxon>Perciformes</taxon>
        <taxon>Cottioidei</taxon>
        <taxon>Cottales</taxon>
        <taxon>Liparidae</taxon>
        <taxon>Liparis</taxon>
    </lineage>
</organism>
<dbReference type="EMBL" id="SRLO01000132">
    <property type="protein sequence ID" value="TNN72802.1"/>
    <property type="molecule type" value="Genomic_DNA"/>
</dbReference>
<evidence type="ECO:0000313" key="1">
    <source>
        <dbReference type="EMBL" id="TNN72802.1"/>
    </source>
</evidence>
<evidence type="ECO:0000313" key="2">
    <source>
        <dbReference type="Proteomes" id="UP000314294"/>
    </source>
</evidence>
<dbReference type="Proteomes" id="UP000314294">
    <property type="component" value="Unassembled WGS sequence"/>
</dbReference>
<protein>
    <submittedName>
        <fullName evidence="1">Uncharacterized protein</fullName>
    </submittedName>
</protein>
<reference evidence="1 2" key="1">
    <citation type="submission" date="2019-03" db="EMBL/GenBank/DDBJ databases">
        <title>First draft genome of Liparis tanakae, snailfish: a comprehensive survey of snailfish specific genes.</title>
        <authorList>
            <person name="Kim W."/>
            <person name="Song I."/>
            <person name="Jeong J.-H."/>
            <person name="Kim D."/>
            <person name="Kim S."/>
            <person name="Ryu S."/>
            <person name="Song J.Y."/>
            <person name="Lee S.K."/>
        </authorList>
    </citation>
    <scope>NUCLEOTIDE SEQUENCE [LARGE SCALE GENOMIC DNA]</scope>
    <source>
        <tissue evidence="1">Muscle</tissue>
    </source>
</reference>